<dbReference type="Pfam" id="PF01255">
    <property type="entry name" value="Prenyltransf"/>
    <property type="match status" value="1"/>
</dbReference>
<keyword evidence="4" id="KW-1185">Reference proteome</keyword>
<gene>
    <name evidence="2" type="primary">uppS</name>
    <name evidence="3" type="ORF">A6D6_03359</name>
</gene>
<feature type="active site" evidence="2">
    <location>
        <position position="29"/>
    </location>
</feature>
<keyword evidence="1 2" id="KW-0808">Transferase</keyword>
<dbReference type="InterPro" id="IPR018520">
    <property type="entry name" value="UPP_synth-like_CS"/>
</dbReference>
<dbReference type="EMBL" id="AQPF01000038">
    <property type="protein sequence ID" value="KAF0804123.1"/>
    <property type="molecule type" value="Genomic_DNA"/>
</dbReference>
<feature type="binding site" evidence="2">
    <location>
        <begin position="30"/>
        <end position="33"/>
    </location>
    <ligand>
        <name>substrate</name>
    </ligand>
</feature>
<comment type="caution">
    <text evidence="3">The sequence shown here is derived from an EMBL/GenBank/DDBJ whole genome shotgun (WGS) entry which is preliminary data.</text>
</comment>
<feature type="binding site" evidence="2">
    <location>
        <position position="78"/>
    </location>
    <ligand>
        <name>substrate</name>
    </ligand>
</feature>
<dbReference type="EC" id="2.5.1.31" evidence="2"/>
<sequence>MEETRPVSSAPDLDSHTGALPRHVAIIMDGNNRWARQRDLPGVEGHRAGEATVREVIRRAARRGIEAVTLFAFSSENWRRPEDEVQHLLALFVHALGARVAELHENGIRLRFIGERSAFNDGLRRGMAEAEQLTANNAGMTLAIAVNYGGQWDLTQAARRVARRVLDGELTVEEITDAELGGHVSLADLPPPDLLIRTGGEQRLSNFLLWQAAYSEFYFTPTLWPDFDGQALDRALADYASRQRRFGRSGEEVSRLDGDSSC</sequence>
<comment type="similarity">
    <text evidence="2">Belongs to the UPP synthase family.</text>
</comment>
<dbReference type="PANTHER" id="PTHR10291:SF0">
    <property type="entry name" value="DEHYDRODOLICHYL DIPHOSPHATE SYNTHASE 2"/>
    <property type="match status" value="1"/>
</dbReference>
<feature type="binding site" evidence="2">
    <location>
        <position position="34"/>
    </location>
    <ligand>
        <name>substrate</name>
    </ligand>
</feature>
<dbReference type="InterPro" id="IPR001441">
    <property type="entry name" value="UPP_synth-like"/>
</dbReference>
<dbReference type="Gene3D" id="3.40.1180.10">
    <property type="entry name" value="Decaprenyl diphosphate synthase-like"/>
    <property type="match status" value="1"/>
</dbReference>
<dbReference type="NCBIfam" id="TIGR00055">
    <property type="entry name" value="uppS"/>
    <property type="match status" value="1"/>
</dbReference>
<keyword evidence="2" id="KW-0573">Peptidoglycan synthesis</keyword>
<feature type="binding site" evidence="2">
    <location>
        <position position="197"/>
    </location>
    <ligand>
        <name>substrate</name>
    </ligand>
</feature>
<dbReference type="PANTHER" id="PTHR10291">
    <property type="entry name" value="DEHYDRODOLICHYL DIPHOSPHATE SYNTHASE FAMILY MEMBER"/>
    <property type="match status" value="1"/>
</dbReference>
<comment type="subunit">
    <text evidence="2">Homodimer.</text>
</comment>
<feature type="binding site" evidence="2">
    <location>
        <position position="80"/>
    </location>
    <ligand>
        <name>substrate</name>
    </ligand>
</feature>
<comment type="function">
    <text evidence="2">Catalyzes the sequential condensation of isopentenyl diphosphate (IPP) with (2E,6E)-farnesyl diphosphate (E,E-FPP) to yield (2Z,6Z,10Z,14Z,18Z,22Z,26Z,30Z,34E,38E)-undecaprenyl diphosphate (di-trans,octa-cis-UPP). UPP is the precursor of glycosyl carrier lipid in the biosynthesis of bacterial cell wall polysaccharide components such as peptidoglycan and lipopolysaccharide.</text>
</comment>
<feature type="binding site" evidence="2">
    <location>
        <position position="216"/>
    </location>
    <ligand>
        <name>Mg(2+)</name>
        <dbReference type="ChEBI" id="CHEBI:18420"/>
    </ligand>
</feature>
<evidence type="ECO:0000313" key="4">
    <source>
        <dbReference type="Proteomes" id="UP000771797"/>
    </source>
</evidence>
<comment type="caution">
    <text evidence="2">Lacks conserved residue(s) required for the propagation of feature annotation.</text>
</comment>
<dbReference type="PROSITE" id="PS01066">
    <property type="entry name" value="UPP_SYNTHASE"/>
    <property type="match status" value="1"/>
</dbReference>
<feature type="binding site" evidence="2">
    <location>
        <begin position="203"/>
        <end position="205"/>
    </location>
    <ligand>
        <name>substrate</name>
    </ligand>
</feature>
<keyword evidence="2" id="KW-0479">Metal-binding</keyword>
<feature type="binding site" evidence="2">
    <location>
        <begin position="74"/>
        <end position="76"/>
    </location>
    <ligand>
        <name>substrate</name>
    </ligand>
</feature>
<reference evidence="3 4" key="1">
    <citation type="submission" date="2012-09" db="EMBL/GenBank/DDBJ databases">
        <title>Genome Sequence of alkane-degrading Bacterium Alcanivorax sp. 6-D-6.</title>
        <authorList>
            <person name="Lai Q."/>
            <person name="Shao Z."/>
        </authorList>
    </citation>
    <scope>NUCLEOTIDE SEQUENCE [LARGE SCALE GENOMIC DNA]</scope>
    <source>
        <strain evidence="3 4">6-D-6</strain>
    </source>
</reference>
<accession>A0ABQ6Y4V9</accession>
<dbReference type="CDD" id="cd00475">
    <property type="entry name" value="Cis_IPPS"/>
    <property type="match status" value="1"/>
</dbReference>
<dbReference type="RefSeq" id="WP_133492557.1">
    <property type="nucleotide sequence ID" value="NZ_AQPF01000038.1"/>
</dbReference>
<dbReference type="InterPro" id="IPR036424">
    <property type="entry name" value="UPP_synth-like_sf"/>
</dbReference>
<feature type="binding site" evidence="2">
    <location>
        <position position="46"/>
    </location>
    <ligand>
        <name>substrate</name>
    </ligand>
</feature>
<evidence type="ECO:0000256" key="1">
    <source>
        <dbReference type="ARBA" id="ARBA00022679"/>
    </source>
</evidence>
<name>A0ABQ6Y4V9_9GAMM</name>
<feature type="active site" description="Proton acceptor" evidence="2">
    <location>
        <position position="77"/>
    </location>
</feature>
<feature type="binding site" evidence="2">
    <location>
        <position position="29"/>
    </location>
    <ligand>
        <name>Mg(2+)</name>
        <dbReference type="ChEBI" id="CHEBI:18420"/>
    </ligand>
</feature>
<organism evidence="3 4">
    <name type="scientific">Alcanivorax xiamenensis</name>
    <dbReference type="NCBI Taxonomy" id="1177156"/>
    <lineage>
        <taxon>Bacteria</taxon>
        <taxon>Pseudomonadati</taxon>
        <taxon>Pseudomonadota</taxon>
        <taxon>Gammaproteobacteria</taxon>
        <taxon>Oceanospirillales</taxon>
        <taxon>Alcanivoracaceae</taxon>
        <taxon>Alcanivorax</taxon>
    </lineage>
</organism>
<comment type="catalytic activity">
    <reaction evidence="2">
        <text>8 isopentenyl diphosphate + (2E,6E)-farnesyl diphosphate = di-trans,octa-cis-undecaprenyl diphosphate + 8 diphosphate</text>
        <dbReference type="Rhea" id="RHEA:27551"/>
        <dbReference type="ChEBI" id="CHEBI:33019"/>
        <dbReference type="ChEBI" id="CHEBI:58405"/>
        <dbReference type="ChEBI" id="CHEBI:128769"/>
        <dbReference type="ChEBI" id="CHEBI:175763"/>
        <dbReference type="EC" id="2.5.1.31"/>
    </reaction>
</comment>
<evidence type="ECO:0000313" key="3">
    <source>
        <dbReference type="EMBL" id="KAF0804123.1"/>
    </source>
</evidence>
<evidence type="ECO:0000256" key="2">
    <source>
        <dbReference type="HAMAP-Rule" id="MF_01139"/>
    </source>
</evidence>
<dbReference type="Proteomes" id="UP000771797">
    <property type="component" value="Unassembled WGS sequence"/>
</dbReference>
<keyword evidence="2" id="KW-0133">Cell shape</keyword>
<dbReference type="HAMAP" id="MF_01139">
    <property type="entry name" value="ISPT"/>
    <property type="match status" value="1"/>
</dbReference>
<proteinExistence type="inferred from homology"/>
<keyword evidence="2" id="KW-0961">Cell wall biogenesis/degradation</keyword>
<keyword evidence="2" id="KW-0460">Magnesium</keyword>
<protein>
    <recommendedName>
        <fullName evidence="2">Ditrans,polycis-undecaprenyl-diphosphate synthase ((2E,6E)-farnesyl-diphosphate specific)</fullName>
        <ecNumber evidence="2">2.5.1.31</ecNumber>
    </recommendedName>
    <alternativeName>
        <fullName evidence="2">Ditrans,polycis-undecaprenylcistransferase</fullName>
    </alternativeName>
    <alternativeName>
        <fullName evidence="2">Undecaprenyl diphosphate synthase</fullName>
        <shortName evidence="2">UDS</shortName>
    </alternativeName>
    <alternativeName>
        <fullName evidence="2">Undecaprenyl pyrophosphate synthase</fullName>
        <shortName evidence="2">UPP synthase</shortName>
    </alternativeName>
</protein>
<dbReference type="SUPFAM" id="SSF64005">
    <property type="entry name" value="Undecaprenyl diphosphate synthase"/>
    <property type="match status" value="1"/>
</dbReference>
<comment type="cofactor">
    <cofactor evidence="2">
        <name>Mg(2+)</name>
        <dbReference type="ChEBI" id="CHEBI:18420"/>
    </cofactor>
    <text evidence="2">Binds 2 magnesium ions per subunit.</text>
</comment>